<reference evidence="3" key="1">
    <citation type="submission" date="2020-05" db="EMBL/GenBank/DDBJ databases">
        <authorList>
            <person name="Chiriac C."/>
            <person name="Salcher M."/>
            <person name="Ghai R."/>
            <person name="Kavagutti S V."/>
        </authorList>
    </citation>
    <scope>NUCLEOTIDE SEQUENCE</scope>
</reference>
<accession>A0A6J6DBD7</accession>
<keyword evidence="2" id="KW-0812">Transmembrane</keyword>
<gene>
    <name evidence="3" type="ORF">UFOPK1493_01679</name>
</gene>
<evidence type="ECO:0000256" key="1">
    <source>
        <dbReference type="SAM" id="MobiDB-lite"/>
    </source>
</evidence>
<feature type="transmembrane region" description="Helical" evidence="2">
    <location>
        <begin position="72"/>
        <end position="92"/>
    </location>
</feature>
<feature type="compositionally biased region" description="Basic and acidic residues" evidence="1">
    <location>
        <begin position="1"/>
        <end position="14"/>
    </location>
</feature>
<feature type="region of interest" description="Disordered" evidence="1">
    <location>
        <begin position="1"/>
        <end position="32"/>
    </location>
</feature>
<feature type="transmembrane region" description="Helical" evidence="2">
    <location>
        <begin position="36"/>
        <end position="52"/>
    </location>
</feature>
<dbReference type="EMBL" id="CAEZSR010000054">
    <property type="protein sequence ID" value="CAB4559603.1"/>
    <property type="molecule type" value="Genomic_DNA"/>
</dbReference>
<evidence type="ECO:0000313" key="3">
    <source>
        <dbReference type="EMBL" id="CAB4559603.1"/>
    </source>
</evidence>
<sequence length="107" mass="12371">MAMNFDDREKDQKRQRGLRANDTNAASGGNGVSPSLIGFGVVAVLAVIFFFQNSETINVNFWLFDWDTTIRWSLLMAMVLGVLLDRLFGMWWRRRGRKKDEAKRARD</sequence>
<organism evidence="3">
    <name type="scientific">freshwater metagenome</name>
    <dbReference type="NCBI Taxonomy" id="449393"/>
    <lineage>
        <taxon>unclassified sequences</taxon>
        <taxon>metagenomes</taxon>
        <taxon>ecological metagenomes</taxon>
    </lineage>
</organism>
<name>A0A6J6DBD7_9ZZZZ</name>
<proteinExistence type="predicted"/>
<evidence type="ECO:0000256" key="2">
    <source>
        <dbReference type="SAM" id="Phobius"/>
    </source>
</evidence>
<keyword evidence="2" id="KW-0472">Membrane</keyword>
<keyword evidence="2" id="KW-1133">Transmembrane helix</keyword>
<protein>
    <submittedName>
        <fullName evidence="3">Unannotated protein</fullName>
    </submittedName>
</protein>
<dbReference type="AlphaFoldDB" id="A0A6J6DBD7"/>